<keyword evidence="2" id="KW-1185">Reference proteome</keyword>
<evidence type="ECO:0000313" key="2">
    <source>
        <dbReference type="Proteomes" id="UP000251800"/>
    </source>
</evidence>
<dbReference type="SUPFAM" id="SSF50969">
    <property type="entry name" value="YVTN repeat-like/Quinoprotein amine dehydrogenase"/>
    <property type="match status" value="1"/>
</dbReference>
<dbReference type="EMBL" id="QEQK01000001">
    <property type="protein sequence ID" value="PWN57734.1"/>
    <property type="molecule type" value="Genomic_DNA"/>
</dbReference>
<dbReference type="PANTHER" id="PTHR31270:SF1">
    <property type="entry name" value="GLUTAMINYL-PEPTIDE CYCLOTRANSFERASE"/>
    <property type="match status" value="1"/>
</dbReference>
<dbReference type="PANTHER" id="PTHR31270">
    <property type="entry name" value="GLUTAMINYL-PEPTIDE CYCLOTRANSFERASE"/>
    <property type="match status" value="1"/>
</dbReference>
<proteinExistence type="predicted"/>
<keyword evidence="1" id="KW-0808">Transferase</keyword>
<dbReference type="AlphaFoldDB" id="A0A363UQK6"/>
<protein>
    <submittedName>
        <fullName evidence="1">Glutamine cyclotransferase</fullName>
    </submittedName>
</protein>
<accession>A0A363UQK6</accession>
<sequence>MSERAGRPAGRLMRGRWLLATGLSLVLGMAAAADRAPMTQPEVVATYPHDRDAFTQGLVFHGEQLLESTGQRGRSELRWVDLASGRVERRIPLSPRLFGEGLAITADHRLVQLTWQAGRALVWSRHGRLLNQWSYRGEGWGLTFDGQALIRSDGSETLTWHETEDFTPIRRLRVTDGGQPVRRLNELEWVRGHLLANVWQTRRIAIIAPESGRVVEWLDLSHLDANTPAHPGSTLNGIAWLETPQRLFVTGKRWGTLYEIEVPTRLRRPERAPQGMP</sequence>
<dbReference type="InterPro" id="IPR011044">
    <property type="entry name" value="Quino_amine_DH_bsu"/>
</dbReference>
<reference evidence="1 2" key="1">
    <citation type="submission" date="2018-05" db="EMBL/GenBank/DDBJ databases">
        <title>Abyssibacter profundi OUC007T gen. nov., sp. nov, a marine bacterium isolated from seawater of the Mariana Trench.</title>
        <authorList>
            <person name="Zhou S."/>
        </authorList>
    </citation>
    <scope>NUCLEOTIDE SEQUENCE [LARGE SCALE GENOMIC DNA]</scope>
    <source>
        <strain evidence="1 2">OUC007</strain>
    </source>
</reference>
<dbReference type="InterPro" id="IPR007788">
    <property type="entry name" value="QCT"/>
</dbReference>
<dbReference type="GO" id="GO:0016603">
    <property type="term" value="F:glutaminyl-peptide cyclotransferase activity"/>
    <property type="evidence" value="ECO:0007669"/>
    <property type="project" value="InterPro"/>
</dbReference>
<comment type="caution">
    <text evidence="1">The sequence shown here is derived from an EMBL/GenBank/DDBJ whole genome shotgun (WGS) entry which is preliminary data.</text>
</comment>
<dbReference type="Proteomes" id="UP000251800">
    <property type="component" value="Unassembled WGS sequence"/>
</dbReference>
<dbReference type="OrthoDB" id="9783700at2"/>
<evidence type="ECO:0000313" key="1">
    <source>
        <dbReference type="EMBL" id="PWN57734.1"/>
    </source>
</evidence>
<organism evidence="1 2">
    <name type="scientific">Abyssibacter profundi</name>
    <dbReference type="NCBI Taxonomy" id="2182787"/>
    <lineage>
        <taxon>Bacteria</taxon>
        <taxon>Pseudomonadati</taxon>
        <taxon>Pseudomonadota</taxon>
        <taxon>Gammaproteobacteria</taxon>
        <taxon>Chromatiales</taxon>
        <taxon>Oceanococcaceae</taxon>
        <taxon>Abyssibacter</taxon>
    </lineage>
</organism>
<dbReference type="Pfam" id="PF05096">
    <property type="entry name" value="Glu_cyclase_2"/>
    <property type="match status" value="1"/>
</dbReference>
<gene>
    <name evidence="1" type="ORF">DEH80_00925</name>
</gene>
<name>A0A363UQK6_9GAMM</name>